<dbReference type="InterPro" id="IPR039261">
    <property type="entry name" value="FNR_nucleotide-bd"/>
</dbReference>
<dbReference type="Gene3D" id="3.40.50.80">
    <property type="entry name" value="Nucleotide-binding domain of ferredoxin-NADP reductase (FNR) module"/>
    <property type="match status" value="1"/>
</dbReference>
<evidence type="ECO:0008006" key="5">
    <source>
        <dbReference type="Google" id="ProtNLM"/>
    </source>
</evidence>
<name>A0A3N1P9W3_9GAMM</name>
<dbReference type="Proteomes" id="UP000268033">
    <property type="component" value="Unassembled WGS sequence"/>
</dbReference>
<dbReference type="InterPro" id="IPR012675">
    <property type="entry name" value="Beta-grasp_dom_sf"/>
</dbReference>
<dbReference type="RefSeq" id="WP_123421162.1">
    <property type="nucleotide sequence ID" value="NZ_RJUL01000003.1"/>
</dbReference>
<dbReference type="Pfam" id="PF00970">
    <property type="entry name" value="FAD_binding_6"/>
    <property type="match status" value="1"/>
</dbReference>
<dbReference type="PRINTS" id="PR00410">
    <property type="entry name" value="PHEHYDRXLASE"/>
</dbReference>
<organism evidence="3 4">
    <name type="scientific">Gallaecimonas pentaromativorans</name>
    <dbReference type="NCBI Taxonomy" id="584787"/>
    <lineage>
        <taxon>Bacteria</taxon>
        <taxon>Pseudomonadati</taxon>
        <taxon>Pseudomonadota</taxon>
        <taxon>Gammaproteobacteria</taxon>
        <taxon>Enterobacterales</taxon>
        <taxon>Gallaecimonadaceae</taxon>
        <taxon>Gallaecimonas</taxon>
    </lineage>
</organism>
<dbReference type="InterPro" id="IPR001041">
    <property type="entry name" value="2Fe-2S_ferredoxin-type"/>
</dbReference>
<dbReference type="Pfam" id="PF00175">
    <property type="entry name" value="NAD_binding_1"/>
    <property type="match status" value="1"/>
</dbReference>
<dbReference type="GO" id="GO:0016491">
    <property type="term" value="F:oxidoreductase activity"/>
    <property type="evidence" value="ECO:0007669"/>
    <property type="project" value="InterPro"/>
</dbReference>
<dbReference type="GO" id="GO:0051537">
    <property type="term" value="F:2 iron, 2 sulfur cluster binding"/>
    <property type="evidence" value="ECO:0007669"/>
    <property type="project" value="InterPro"/>
</dbReference>
<dbReference type="PANTHER" id="PTHR42815:SF2">
    <property type="entry name" value="FAD-BINDING, PUTATIVE (AFU_ORTHOLOGUE AFUA_6G07600)-RELATED"/>
    <property type="match status" value="1"/>
</dbReference>
<dbReference type="CDD" id="cd00207">
    <property type="entry name" value="fer2"/>
    <property type="match status" value="1"/>
</dbReference>
<sequence>MDNLSKLASSPWHQGEKLLQEKVGVSERMDDIGQRVIRDFMPDQHRDFYHQLPFMVVGAVDDKGYPWATLLEGKPGFVTSPDPQQLCIASRPAPSDPAAPGIGPGRALGLLGIELHSRRRNRINGHVQALDGDALIVKVEHSYGNCPQYIQLREMEAVPPSQAEQSIAEHHSQLDSAAAAFIATADTLFVASYVDHPGGGRSVDVSHRGGQSGFVGVEGNTLIIPDYSGNKFFNTLGNLAVNPKAGLVFIDFVSGDLLQISGHTELVLEGPEVKVFSGAERLWKVHVDKMVRRPAALALRWRFEAYSPYSLETGTYLDAKARLQSASQQWQDMKVMAVQDEAEQIRSFYLTPQGAALPDFAPGQHLALRLAVPGQDKAVVRTYSLSCAPADEFLRISVKREGLASSFLHDAIVAGSVLQTRAPEGNFYIDVESSRPLVLLAGGIGITPLLSMAREALARNTQRAEPRRVYLFHSARSLAQLPFRQELDDLVAGSQGVFKVVRLLSEPEPEATVGEAFDHVGRLSMDHLKAVLPFDDYDFYLCGPGPYTQGVYDGLRAMGMDDCRIHAEAFGPSSLRRHTDGKGAVLVQPPAATEAVLVMFSASKKEARWQPDSGSLLELSESRGLNPDFSCRGGSCGTCRTRLLSGQVHYPNPPAQMPPNGEVLICCAVPAKGEDNGPPLVLDL</sequence>
<dbReference type="SUPFAM" id="SSF63380">
    <property type="entry name" value="Riboflavin synthase domain-like"/>
    <property type="match status" value="1"/>
</dbReference>
<dbReference type="InterPro" id="IPR008333">
    <property type="entry name" value="Cbr1-like_FAD-bd_dom"/>
</dbReference>
<dbReference type="InterPro" id="IPR017938">
    <property type="entry name" value="Riboflavin_synthase-like_b-brl"/>
</dbReference>
<dbReference type="Gene3D" id="2.40.30.10">
    <property type="entry name" value="Translation factors"/>
    <property type="match status" value="1"/>
</dbReference>
<proteinExistence type="predicted"/>
<evidence type="ECO:0000259" key="1">
    <source>
        <dbReference type="PROSITE" id="PS51085"/>
    </source>
</evidence>
<dbReference type="InterPro" id="IPR017927">
    <property type="entry name" value="FAD-bd_FR_type"/>
</dbReference>
<dbReference type="PROSITE" id="PS51085">
    <property type="entry name" value="2FE2S_FER_2"/>
    <property type="match status" value="1"/>
</dbReference>
<dbReference type="PROSITE" id="PS00197">
    <property type="entry name" value="2FE2S_FER_1"/>
    <property type="match status" value="1"/>
</dbReference>
<evidence type="ECO:0000259" key="2">
    <source>
        <dbReference type="PROSITE" id="PS51384"/>
    </source>
</evidence>
<dbReference type="CDD" id="cd06184">
    <property type="entry name" value="flavohem_like_fad_nad_binding"/>
    <property type="match status" value="1"/>
</dbReference>
<dbReference type="SUPFAM" id="SSF52343">
    <property type="entry name" value="Ferredoxin reductase-like, C-terminal NADP-linked domain"/>
    <property type="match status" value="1"/>
</dbReference>
<dbReference type="SUPFAM" id="SSF50475">
    <property type="entry name" value="FMN-binding split barrel"/>
    <property type="match status" value="1"/>
</dbReference>
<dbReference type="Pfam" id="PF00111">
    <property type="entry name" value="Fer2"/>
    <property type="match status" value="1"/>
</dbReference>
<dbReference type="InterPro" id="IPR001433">
    <property type="entry name" value="OxRdtase_FAD/NAD-bd"/>
</dbReference>
<reference evidence="3 4" key="1">
    <citation type="submission" date="2018-11" db="EMBL/GenBank/DDBJ databases">
        <title>Genomic Encyclopedia of Type Strains, Phase IV (KMG-IV): sequencing the most valuable type-strain genomes for metagenomic binning, comparative biology and taxonomic classification.</title>
        <authorList>
            <person name="Goeker M."/>
        </authorList>
    </citation>
    <scope>NUCLEOTIDE SEQUENCE [LARGE SCALE GENOMIC DNA]</scope>
    <source>
        <strain evidence="3 4">DSM 21945</strain>
    </source>
</reference>
<keyword evidence="4" id="KW-1185">Reference proteome</keyword>
<dbReference type="InterPro" id="IPR012349">
    <property type="entry name" value="Split_barrel_FMN-bd"/>
</dbReference>
<dbReference type="InterPro" id="IPR036010">
    <property type="entry name" value="2Fe-2S_ferredoxin-like_sf"/>
</dbReference>
<evidence type="ECO:0000313" key="3">
    <source>
        <dbReference type="EMBL" id="ROQ28794.1"/>
    </source>
</evidence>
<dbReference type="Gene3D" id="3.10.20.30">
    <property type="match status" value="1"/>
</dbReference>
<dbReference type="Gene3D" id="2.30.110.10">
    <property type="entry name" value="Electron Transport, Fmn-binding Protein, Chain A"/>
    <property type="match status" value="1"/>
</dbReference>
<dbReference type="PROSITE" id="PS51384">
    <property type="entry name" value="FAD_FR"/>
    <property type="match status" value="1"/>
</dbReference>
<feature type="domain" description="2Fe-2S ferredoxin-type" evidence="1">
    <location>
        <begin position="594"/>
        <end position="684"/>
    </location>
</feature>
<dbReference type="AlphaFoldDB" id="A0A3N1P9W3"/>
<dbReference type="PANTHER" id="PTHR42815">
    <property type="entry name" value="FAD-BINDING, PUTATIVE (AFU_ORTHOLOGUE AFUA_6G07600)-RELATED"/>
    <property type="match status" value="1"/>
</dbReference>
<dbReference type="InterPro" id="IPR006058">
    <property type="entry name" value="2Fe2S_fd_BS"/>
</dbReference>
<gene>
    <name evidence="3" type="ORF">EDC28_103389</name>
</gene>
<dbReference type="SUPFAM" id="SSF54292">
    <property type="entry name" value="2Fe-2S ferredoxin-like"/>
    <property type="match status" value="1"/>
</dbReference>
<dbReference type="EMBL" id="RJUL01000003">
    <property type="protein sequence ID" value="ROQ28794.1"/>
    <property type="molecule type" value="Genomic_DNA"/>
</dbReference>
<comment type="caution">
    <text evidence="3">The sequence shown here is derived from an EMBL/GenBank/DDBJ whole genome shotgun (WGS) entry which is preliminary data.</text>
</comment>
<protein>
    <recommendedName>
        <fullName evidence="5">FAD-binding oxidoreductase</fullName>
    </recommendedName>
</protein>
<evidence type="ECO:0000313" key="4">
    <source>
        <dbReference type="Proteomes" id="UP000268033"/>
    </source>
</evidence>
<accession>A0A3N1P9W3</accession>
<feature type="domain" description="FAD-binding FR-type" evidence="2">
    <location>
        <begin position="328"/>
        <end position="430"/>
    </location>
</feature>